<reference evidence="2 3" key="1">
    <citation type="journal article" date="2022" name="Allergy">
        <title>Genome assembly and annotation of Periplaneta americana reveal a comprehensive cockroach allergen profile.</title>
        <authorList>
            <person name="Wang L."/>
            <person name="Xiong Q."/>
            <person name="Saelim N."/>
            <person name="Wang L."/>
            <person name="Nong W."/>
            <person name="Wan A.T."/>
            <person name="Shi M."/>
            <person name="Liu X."/>
            <person name="Cao Q."/>
            <person name="Hui J.H.L."/>
            <person name="Sookrung N."/>
            <person name="Leung T.F."/>
            <person name="Tungtrongchitr A."/>
            <person name="Tsui S.K.W."/>
        </authorList>
    </citation>
    <scope>NUCLEOTIDE SEQUENCE [LARGE SCALE GENOMIC DNA]</scope>
    <source>
        <strain evidence="2">PWHHKU_190912</strain>
    </source>
</reference>
<organism evidence="2 3">
    <name type="scientific">Periplaneta americana</name>
    <name type="common">American cockroach</name>
    <name type="synonym">Blatta americana</name>
    <dbReference type="NCBI Taxonomy" id="6978"/>
    <lineage>
        <taxon>Eukaryota</taxon>
        <taxon>Metazoa</taxon>
        <taxon>Ecdysozoa</taxon>
        <taxon>Arthropoda</taxon>
        <taxon>Hexapoda</taxon>
        <taxon>Insecta</taxon>
        <taxon>Pterygota</taxon>
        <taxon>Neoptera</taxon>
        <taxon>Polyneoptera</taxon>
        <taxon>Dictyoptera</taxon>
        <taxon>Blattodea</taxon>
        <taxon>Blattoidea</taxon>
        <taxon>Blattidae</taxon>
        <taxon>Blattinae</taxon>
        <taxon>Periplaneta</taxon>
    </lineage>
</organism>
<comment type="caution">
    <text evidence="2">The sequence shown here is derived from an EMBL/GenBank/DDBJ whole genome shotgun (WGS) entry which is preliminary data.</text>
</comment>
<protein>
    <submittedName>
        <fullName evidence="2">Uncharacterized protein</fullName>
    </submittedName>
</protein>
<feature type="compositionally biased region" description="Acidic residues" evidence="1">
    <location>
        <begin position="43"/>
        <end position="62"/>
    </location>
</feature>
<dbReference type="InterPro" id="IPR036397">
    <property type="entry name" value="RNaseH_sf"/>
</dbReference>
<sequence>MNCDDDDDDDYGGGGGGDITGTLRANIEPPWWLKLLKNKDHDGDDDDDDEEDDDDDDDDDDVIWSPDLTPLDYCVWGWLKSEVYKHKVELLACILHACAEVNKFPNQLRSATQQLSTRATKLTEHVQLELDRLKRQIAQKVLKDTHSTSICTLHIKMDLDFNDESRISR</sequence>
<feature type="region of interest" description="Disordered" evidence="1">
    <location>
        <begin position="1"/>
        <end position="23"/>
    </location>
</feature>
<accession>A0ABQ8TYC2</accession>
<dbReference type="Proteomes" id="UP001148838">
    <property type="component" value="Unassembled WGS sequence"/>
</dbReference>
<evidence type="ECO:0000313" key="2">
    <source>
        <dbReference type="EMBL" id="KAJ4451660.1"/>
    </source>
</evidence>
<feature type="region of interest" description="Disordered" evidence="1">
    <location>
        <begin position="38"/>
        <end position="63"/>
    </location>
</feature>
<dbReference type="Gene3D" id="3.30.420.10">
    <property type="entry name" value="Ribonuclease H-like superfamily/Ribonuclease H"/>
    <property type="match status" value="1"/>
</dbReference>
<name>A0ABQ8TYC2_PERAM</name>
<proteinExistence type="predicted"/>
<feature type="compositionally biased region" description="Acidic residues" evidence="1">
    <location>
        <begin position="1"/>
        <end position="11"/>
    </location>
</feature>
<evidence type="ECO:0000313" key="3">
    <source>
        <dbReference type="Proteomes" id="UP001148838"/>
    </source>
</evidence>
<keyword evidence="3" id="KW-1185">Reference proteome</keyword>
<dbReference type="EMBL" id="JAJSOF020000001">
    <property type="protein sequence ID" value="KAJ4451660.1"/>
    <property type="molecule type" value="Genomic_DNA"/>
</dbReference>
<gene>
    <name evidence="2" type="ORF">ANN_03130</name>
</gene>
<evidence type="ECO:0000256" key="1">
    <source>
        <dbReference type="SAM" id="MobiDB-lite"/>
    </source>
</evidence>